<sequence>MKAVKWEGEVESVSVKEVEIPKIRHPLDAIVRVTSAAICGTDLHTFRGRIDMDIGLTFGHETMGIIEEVGSDITTLKRGDRVVIDDFDEKANSHGDFVFKKVFGVGQYGDFPETNGGQAQFMRVPNANVNVLVLPPGDEHELDYLLLADIWPTAWFALDAAGQVLGDTVVVFGAGPVGLLCAYSAKLRGAVRVYSVDHVPERLARAKSIGAIPINFAHGDPVAQILEFEPNGVDRTCDCVGFECINADGDNVENLLITQAINVTRTGGGIGLIGVYTSTDIGASTKDAAKGILRVPIGDFWLKSQSIKAGFISGVPYKQLQALLKLLIERDGAKPSFVFDREFKIEDALEAYREF</sequence>
<dbReference type="EMBL" id="KN832883">
    <property type="protein sequence ID" value="KIM96911.1"/>
    <property type="molecule type" value="Genomic_DNA"/>
</dbReference>
<evidence type="ECO:0000256" key="7">
    <source>
        <dbReference type="RuleBase" id="RU361277"/>
    </source>
</evidence>
<keyword evidence="5" id="KW-0560">Oxidoreductase</keyword>
<dbReference type="GO" id="GO:0016491">
    <property type="term" value="F:oxidoreductase activity"/>
    <property type="evidence" value="ECO:0007669"/>
    <property type="project" value="UniProtKB-KW"/>
</dbReference>
<dbReference type="SUPFAM" id="SSF50129">
    <property type="entry name" value="GroES-like"/>
    <property type="match status" value="1"/>
</dbReference>
<evidence type="ECO:0008006" key="12">
    <source>
        <dbReference type="Google" id="ProtNLM"/>
    </source>
</evidence>
<dbReference type="PANTHER" id="PTHR42813">
    <property type="entry name" value="ZINC-TYPE ALCOHOL DEHYDROGENASE-LIKE"/>
    <property type="match status" value="1"/>
</dbReference>
<dbReference type="InParanoid" id="A0A0C3H2Z9"/>
<evidence type="ECO:0000256" key="6">
    <source>
        <dbReference type="ARBA" id="ARBA00023027"/>
    </source>
</evidence>
<name>A0A0C3H2Z9_OIDMZ</name>
<dbReference type="Gene3D" id="3.90.180.10">
    <property type="entry name" value="Medium-chain alcohol dehydrogenases, catalytic domain"/>
    <property type="match status" value="1"/>
</dbReference>
<evidence type="ECO:0000256" key="5">
    <source>
        <dbReference type="ARBA" id="ARBA00023002"/>
    </source>
</evidence>
<dbReference type="STRING" id="913774.A0A0C3H2Z9"/>
<dbReference type="OrthoDB" id="3941538at2759"/>
<dbReference type="HOGENOM" id="CLU_026673_11_3_1"/>
<comment type="cofactor">
    <cofactor evidence="1 7">
        <name>Zn(2+)</name>
        <dbReference type="ChEBI" id="CHEBI:29105"/>
    </cofactor>
</comment>
<reference evidence="11" key="2">
    <citation type="submission" date="2015-01" db="EMBL/GenBank/DDBJ databases">
        <title>Evolutionary Origins and Diversification of the Mycorrhizal Mutualists.</title>
        <authorList>
            <consortium name="DOE Joint Genome Institute"/>
            <consortium name="Mycorrhizal Genomics Consortium"/>
            <person name="Kohler A."/>
            <person name="Kuo A."/>
            <person name="Nagy L.G."/>
            <person name="Floudas D."/>
            <person name="Copeland A."/>
            <person name="Barry K.W."/>
            <person name="Cichocki N."/>
            <person name="Veneault-Fourrey C."/>
            <person name="LaButti K."/>
            <person name="Lindquist E.A."/>
            <person name="Lipzen A."/>
            <person name="Lundell T."/>
            <person name="Morin E."/>
            <person name="Murat C."/>
            <person name="Riley R."/>
            <person name="Ohm R."/>
            <person name="Sun H."/>
            <person name="Tunlid A."/>
            <person name="Henrissat B."/>
            <person name="Grigoriev I.V."/>
            <person name="Hibbett D.S."/>
            <person name="Martin F."/>
        </authorList>
    </citation>
    <scope>NUCLEOTIDE SEQUENCE [LARGE SCALE GENOMIC DNA]</scope>
    <source>
        <strain evidence="11">Zn</strain>
    </source>
</reference>
<keyword evidence="4 7" id="KW-0862">Zinc</keyword>
<organism evidence="10 11">
    <name type="scientific">Oidiodendron maius (strain Zn)</name>
    <dbReference type="NCBI Taxonomy" id="913774"/>
    <lineage>
        <taxon>Eukaryota</taxon>
        <taxon>Fungi</taxon>
        <taxon>Dikarya</taxon>
        <taxon>Ascomycota</taxon>
        <taxon>Pezizomycotina</taxon>
        <taxon>Leotiomycetes</taxon>
        <taxon>Leotiomycetes incertae sedis</taxon>
        <taxon>Myxotrichaceae</taxon>
        <taxon>Oidiodendron</taxon>
    </lineage>
</organism>
<protein>
    <recommendedName>
        <fullName evidence="12">Enoyl reductase (ER) domain-containing protein</fullName>
    </recommendedName>
</protein>
<dbReference type="GO" id="GO:0008270">
    <property type="term" value="F:zinc ion binding"/>
    <property type="evidence" value="ECO:0007669"/>
    <property type="project" value="InterPro"/>
</dbReference>
<evidence type="ECO:0000256" key="2">
    <source>
        <dbReference type="ARBA" id="ARBA00008072"/>
    </source>
</evidence>
<keyword evidence="3 7" id="KW-0479">Metal-binding</keyword>
<dbReference type="Gene3D" id="3.40.50.720">
    <property type="entry name" value="NAD(P)-binding Rossmann-like Domain"/>
    <property type="match status" value="1"/>
</dbReference>
<evidence type="ECO:0000313" key="10">
    <source>
        <dbReference type="EMBL" id="KIM96911.1"/>
    </source>
</evidence>
<accession>A0A0C3H2Z9</accession>
<reference evidence="10 11" key="1">
    <citation type="submission" date="2014-04" db="EMBL/GenBank/DDBJ databases">
        <authorList>
            <consortium name="DOE Joint Genome Institute"/>
            <person name="Kuo A."/>
            <person name="Martino E."/>
            <person name="Perotto S."/>
            <person name="Kohler A."/>
            <person name="Nagy L.G."/>
            <person name="Floudas D."/>
            <person name="Copeland A."/>
            <person name="Barry K.W."/>
            <person name="Cichocki N."/>
            <person name="Veneault-Fourrey C."/>
            <person name="LaButti K."/>
            <person name="Lindquist E.A."/>
            <person name="Lipzen A."/>
            <person name="Lundell T."/>
            <person name="Morin E."/>
            <person name="Murat C."/>
            <person name="Sun H."/>
            <person name="Tunlid A."/>
            <person name="Henrissat B."/>
            <person name="Grigoriev I.V."/>
            <person name="Hibbett D.S."/>
            <person name="Martin F."/>
            <person name="Nordberg H.P."/>
            <person name="Cantor M.N."/>
            <person name="Hua S.X."/>
        </authorList>
    </citation>
    <scope>NUCLEOTIDE SEQUENCE [LARGE SCALE GENOMIC DNA]</scope>
    <source>
        <strain evidence="10 11">Zn</strain>
    </source>
</reference>
<feature type="domain" description="Alcohol dehydrogenase-like C-terminal" evidence="8">
    <location>
        <begin position="176"/>
        <end position="327"/>
    </location>
</feature>
<evidence type="ECO:0000313" key="11">
    <source>
        <dbReference type="Proteomes" id="UP000054321"/>
    </source>
</evidence>
<dbReference type="SUPFAM" id="SSF51735">
    <property type="entry name" value="NAD(P)-binding Rossmann-fold domains"/>
    <property type="match status" value="1"/>
</dbReference>
<comment type="similarity">
    <text evidence="2 7">Belongs to the zinc-containing alcohol dehydrogenase family.</text>
</comment>
<dbReference type="PROSITE" id="PS00059">
    <property type="entry name" value="ADH_ZINC"/>
    <property type="match status" value="1"/>
</dbReference>
<gene>
    <name evidence="10" type="ORF">OIDMADRAFT_68276</name>
</gene>
<evidence type="ECO:0000259" key="8">
    <source>
        <dbReference type="Pfam" id="PF00107"/>
    </source>
</evidence>
<dbReference type="InterPro" id="IPR036291">
    <property type="entry name" value="NAD(P)-bd_dom_sf"/>
</dbReference>
<dbReference type="Pfam" id="PF08240">
    <property type="entry name" value="ADH_N"/>
    <property type="match status" value="1"/>
</dbReference>
<evidence type="ECO:0000256" key="3">
    <source>
        <dbReference type="ARBA" id="ARBA00022723"/>
    </source>
</evidence>
<feature type="domain" description="Alcohol dehydrogenase-like N-terminal" evidence="9">
    <location>
        <begin position="27"/>
        <end position="129"/>
    </location>
</feature>
<proteinExistence type="inferred from homology"/>
<keyword evidence="11" id="KW-1185">Reference proteome</keyword>
<feature type="non-terminal residue" evidence="10">
    <location>
        <position position="355"/>
    </location>
</feature>
<dbReference type="Pfam" id="PF00107">
    <property type="entry name" value="ADH_zinc_N"/>
    <property type="match status" value="1"/>
</dbReference>
<dbReference type="InterPro" id="IPR013154">
    <property type="entry name" value="ADH-like_N"/>
</dbReference>
<dbReference type="PANTHER" id="PTHR42813:SF3">
    <property type="entry name" value="GLUTATHIONE-INDEPENDENT FORMALDEHYDE DEHYDROGENASE"/>
    <property type="match status" value="1"/>
</dbReference>
<dbReference type="InterPro" id="IPR013149">
    <property type="entry name" value="ADH-like_C"/>
</dbReference>
<dbReference type="InterPro" id="IPR011032">
    <property type="entry name" value="GroES-like_sf"/>
</dbReference>
<dbReference type="InterPro" id="IPR002328">
    <property type="entry name" value="ADH_Zn_CS"/>
</dbReference>
<keyword evidence="6" id="KW-0520">NAD</keyword>
<evidence type="ECO:0000259" key="9">
    <source>
        <dbReference type="Pfam" id="PF08240"/>
    </source>
</evidence>
<dbReference type="AlphaFoldDB" id="A0A0C3H2Z9"/>
<dbReference type="Proteomes" id="UP000054321">
    <property type="component" value="Unassembled WGS sequence"/>
</dbReference>
<evidence type="ECO:0000256" key="4">
    <source>
        <dbReference type="ARBA" id="ARBA00022833"/>
    </source>
</evidence>
<evidence type="ECO:0000256" key="1">
    <source>
        <dbReference type="ARBA" id="ARBA00001947"/>
    </source>
</evidence>